<dbReference type="RefSeq" id="WP_020906666.1">
    <property type="nucleotide sequence ID" value="NZ_BHXB01000001.1"/>
</dbReference>
<dbReference type="Proteomes" id="UP000325576">
    <property type="component" value="Unassembled WGS sequence"/>
</dbReference>
<dbReference type="KEGG" id="reb:XU06_07105"/>
<organism evidence="1 2">
    <name type="scientific">Rhodococcus erythropolis</name>
    <name type="common">Arthrobacter picolinophilus</name>
    <dbReference type="NCBI Taxonomy" id="1833"/>
    <lineage>
        <taxon>Bacteria</taxon>
        <taxon>Bacillati</taxon>
        <taxon>Actinomycetota</taxon>
        <taxon>Actinomycetes</taxon>
        <taxon>Mycobacteriales</taxon>
        <taxon>Nocardiaceae</taxon>
        <taxon>Rhodococcus</taxon>
        <taxon>Rhodococcus erythropolis group</taxon>
    </lineage>
</organism>
<evidence type="ECO:0000313" key="2">
    <source>
        <dbReference type="Proteomes" id="UP000325576"/>
    </source>
</evidence>
<proteinExistence type="predicted"/>
<dbReference type="EMBL" id="MRBO01000503">
    <property type="protein sequence ID" value="KAB2583790.1"/>
    <property type="molecule type" value="Genomic_DNA"/>
</dbReference>
<dbReference type="AlphaFoldDB" id="A0A0E3VBL6"/>
<dbReference type="GeneID" id="57488412"/>
<name>A0A0E3VBL6_RHOER</name>
<comment type="caution">
    <text evidence="1">The sequence shown here is derived from an EMBL/GenBank/DDBJ whole genome shotgun (WGS) entry which is preliminary data.</text>
</comment>
<reference evidence="1 2" key="1">
    <citation type="journal article" date="2017" name="Poromechanics V (2013)">
        <title>Genomic Characterization of the Arsenic-Tolerant Actinobacterium, &lt;i&gt;Rhodococcus erythropolis&lt;/i&gt; S43.</title>
        <authorList>
            <person name="Retamal-Morales G."/>
            <person name="Mehnert M."/>
            <person name="Schwabe R."/>
            <person name="Tischler D."/>
            <person name="Schloemann M."/>
            <person name="Levican G.J."/>
        </authorList>
    </citation>
    <scope>NUCLEOTIDE SEQUENCE [LARGE SCALE GENOMIC DNA]</scope>
    <source>
        <strain evidence="1 2">S43</strain>
    </source>
</reference>
<gene>
    <name evidence="1" type="ORF">BS297_18865</name>
</gene>
<evidence type="ECO:0000313" key="1">
    <source>
        <dbReference type="EMBL" id="KAB2583790.1"/>
    </source>
</evidence>
<protein>
    <submittedName>
        <fullName evidence="1">Uncharacterized protein</fullName>
    </submittedName>
</protein>
<accession>A0A0E3VBL6</accession>
<sequence length="188" mass="18594">MRKKVWGAIAVAVAAVAVFASSQQSLALWSDSASASGGTATAASVNLTVGTSAGTSAAYTLANLTTATTPVVPGNTVQAPLTVKNSGSDPLQWRMQSTSALPGFTLTTYGVDNEGACPTGVNTAAPAVTPVTSGSMNASLQYPVSPAYMPTPLAAGGTYILCLRLTVGVGAVSGQTTNATFTFQAGAA</sequence>